<evidence type="ECO:0000313" key="1">
    <source>
        <dbReference type="EMBL" id="MCW6536966.1"/>
    </source>
</evidence>
<protein>
    <submittedName>
        <fullName evidence="1">Uncharacterized protein</fullName>
    </submittedName>
</protein>
<dbReference type="AlphaFoldDB" id="A0AA41ZHW8"/>
<accession>A0AA41ZHW8</accession>
<sequence length="57" mass="6378">MGMFAQQNLIPARMETTSSALAIRLSLSVNGIDEQRFRIVAEKIRMLVNVETVTIVD</sequence>
<reference evidence="1" key="1">
    <citation type="submission" date="2022-06" db="EMBL/GenBank/DDBJ databases">
        <title>Sphingomonas sp. nov. isolated from rhizosphere soil of tomato.</title>
        <authorList>
            <person name="Dong H."/>
            <person name="Gao R."/>
        </authorList>
    </citation>
    <scope>NUCLEOTIDE SEQUENCE</scope>
    <source>
        <strain evidence="1">MMSM24</strain>
    </source>
</reference>
<keyword evidence="2" id="KW-1185">Reference proteome</keyword>
<dbReference type="EMBL" id="JANFAV010000017">
    <property type="protein sequence ID" value="MCW6536966.1"/>
    <property type="molecule type" value="Genomic_DNA"/>
</dbReference>
<name>A0AA41ZHW8_9SPHN</name>
<organism evidence="1 2">
    <name type="scientific">Sphingomonas lycopersici</name>
    <dbReference type="NCBI Taxonomy" id="2951807"/>
    <lineage>
        <taxon>Bacteria</taxon>
        <taxon>Pseudomonadati</taxon>
        <taxon>Pseudomonadota</taxon>
        <taxon>Alphaproteobacteria</taxon>
        <taxon>Sphingomonadales</taxon>
        <taxon>Sphingomonadaceae</taxon>
        <taxon>Sphingomonas</taxon>
    </lineage>
</organism>
<evidence type="ECO:0000313" key="2">
    <source>
        <dbReference type="Proteomes" id="UP001165565"/>
    </source>
</evidence>
<gene>
    <name evidence="1" type="ORF">NEE01_19480</name>
</gene>
<proteinExistence type="predicted"/>
<comment type="caution">
    <text evidence="1">The sequence shown here is derived from an EMBL/GenBank/DDBJ whole genome shotgun (WGS) entry which is preliminary data.</text>
</comment>
<dbReference type="Proteomes" id="UP001165565">
    <property type="component" value="Unassembled WGS sequence"/>
</dbReference>